<dbReference type="eggNOG" id="KOG4201">
    <property type="taxonomic scope" value="Eukaryota"/>
</dbReference>
<dbReference type="EnsemblPlants" id="OB04G15260.1">
    <property type="protein sequence ID" value="OB04G15260.1"/>
    <property type="gene ID" value="OB04G15260"/>
</dbReference>
<reference evidence="1" key="2">
    <citation type="submission" date="2013-04" db="UniProtKB">
        <authorList>
            <consortium name="EnsemblPlants"/>
        </authorList>
    </citation>
    <scope>IDENTIFICATION</scope>
</reference>
<accession>J3LWK1</accession>
<proteinExistence type="predicted"/>
<dbReference type="STRING" id="4533.J3LWK1"/>
<keyword evidence="2" id="KW-1185">Reference proteome</keyword>
<dbReference type="AlphaFoldDB" id="J3LWK1"/>
<dbReference type="Gramene" id="OB04G15260.1">
    <property type="protein sequence ID" value="OB04G15260.1"/>
    <property type="gene ID" value="OB04G15260"/>
</dbReference>
<name>J3LWK1_ORYBR</name>
<dbReference type="Proteomes" id="UP000006038">
    <property type="component" value="Chromosome 4"/>
</dbReference>
<evidence type="ECO:0000313" key="1">
    <source>
        <dbReference type="EnsemblPlants" id="OB04G15260.1"/>
    </source>
</evidence>
<evidence type="ECO:0000313" key="2">
    <source>
        <dbReference type="Proteomes" id="UP000006038"/>
    </source>
</evidence>
<reference evidence="1" key="1">
    <citation type="journal article" date="2013" name="Nat. Commun.">
        <title>Whole-genome sequencing of Oryza brachyantha reveals mechanisms underlying Oryza genome evolution.</title>
        <authorList>
            <person name="Chen J."/>
            <person name="Huang Q."/>
            <person name="Gao D."/>
            <person name="Wang J."/>
            <person name="Lang Y."/>
            <person name="Liu T."/>
            <person name="Li B."/>
            <person name="Bai Z."/>
            <person name="Luis Goicoechea J."/>
            <person name="Liang C."/>
            <person name="Chen C."/>
            <person name="Zhang W."/>
            <person name="Sun S."/>
            <person name="Liao Y."/>
            <person name="Zhang X."/>
            <person name="Yang L."/>
            <person name="Song C."/>
            <person name="Wang M."/>
            <person name="Shi J."/>
            <person name="Liu G."/>
            <person name="Liu J."/>
            <person name="Zhou H."/>
            <person name="Zhou W."/>
            <person name="Yu Q."/>
            <person name="An N."/>
            <person name="Chen Y."/>
            <person name="Cai Q."/>
            <person name="Wang B."/>
            <person name="Liu B."/>
            <person name="Min J."/>
            <person name="Huang Y."/>
            <person name="Wu H."/>
            <person name="Li Z."/>
            <person name="Zhang Y."/>
            <person name="Yin Y."/>
            <person name="Song W."/>
            <person name="Jiang J."/>
            <person name="Jackson S.A."/>
            <person name="Wing R.A."/>
            <person name="Wang J."/>
            <person name="Chen M."/>
        </authorList>
    </citation>
    <scope>NUCLEOTIDE SEQUENCE [LARGE SCALE GENOMIC DNA]</scope>
    <source>
        <strain evidence="1">cv. IRGC 101232</strain>
    </source>
</reference>
<sequence length="210" mass="22686">SLSLSCLSLLSSPLPAAVFSPSSLLLCSSSPHIVRVLAGAAAATHAVRCAAAKDSILHALEYDEIFNSAEVIQWESGKSINSIAVAQGIRIRRRCLLRYPSEGSSTDKAVSRNILEQIIWDKEVEVSQVKFYPMMAAAVSDGGGDEVLAWAKEKRPSGLAFSARPSVFRHGGNQGRRGAEIAGLKKPYRLFIKTFRKIANPSPHQLVSDL</sequence>
<dbReference type="HOGENOM" id="CLU_1312977_0_0_1"/>
<protein>
    <submittedName>
        <fullName evidence="1">Uncharacterized protein</fullName>
    </submittedName>
</protein>
<organism evidence="1">
    <name type="scientific">Oryza brachyantha</name>
    <name type="common">malo sina</name>
    <dbReference type="NCBI Taxonomy" id="4533"/>
    <lineage>
        <taxon>Eukaryota</taxon>
        <taxon>Viridiplantae</taxon>
        <taxon>Streptophyta</taxon>
        <taxon>Embryophyta</taxon>
        <taxon>Tracheophyta</taxon>
        <taxon>Spermatophyta</taxon>
        <taxon>Magnoliopsida</taxon>
        <taxon>Liliopsida</taxon>
        <taxon>Poales</taxon>
        <taxon>Poaceae</taxon>
        <taxon>BOP clade</taxon>
        <taxon>Oryzoideae</taxon>
        <taxon>Oryzeae</taxon>
        <taxon>Oryzinae</taxon>
        <taxon>Oryza</taxon>
    </lineage>
</organism>